<feature type="non-terminal residue" evidence="2">
    <location>
        <position position="1"/>
    </location>
</feature>
<proteinExistence type="predicted"/>
<accession>A0A816H8U1</accession>
<dbReference type="InterPro" id="IPR038727">
    <property type="entry name" value="NadR/Ttd14_AAA_dom"/>
</dbReference>
<comment type="caution">
    <text evidence="2">The sequence shown here is derived from an EMBL/GenBank/DDBJ whole genome shotgun (WGS) entry which is preliminary data.</text>
</comment>
<evidence type="ECO:0000313" key="2">
    <source>
        <dbReference type="EMBL" id="CAF1682907.1"/>
    </source>
</evidence>
<evidence type="ECO:0000313" key="3">
    <source>
        <dbReference type="Proteomes" id="UP000663828"/>
    </source>
</evidence>
<gene>
    <name evidence="2" type="ORF">XAT740_LOCUS61047</name>
</gene>
<dbReference type="EMBL" id="CAJNOR010015667">
    <property type="protein sequence ID" value="CAF1682907.1"/>
    <property type="molecule type" value="Genomic_DNA"/>
</dbReference>
<name>A0A816H8U1_ADIRI</name>
<feature type="non-terminal residue" evidence="2">
    <location>
        <position position="271"/>
    </location>
</feature>
<dbReference type="Proteomes" id="UP000663828">
    <property type="component" value="Unassembled WGS sequence"/>
</dbReference>
<dbReference type="SUPFAM" id="SSF52540">
    <property type="entry name" value="P-loop containing nucleoside triphosphate hydrolases"/>
    <property type="match status" value="1"/>
</dbReference>
<keyword evidence="3" id="KW-1185">Reference proteome</keyword>
<dbReference type="AlphaFoldDB" id="A0A816H8U1"/>
<organism evidence="2 3">
    <name type="scientific">Adineta ricciae</name>
    <name type="common">Rotifer</name>
    <dbReference type="NCBI Taxonomy" id="249248"/>
    <lineage>
        <taxon>Eukaryota</taxon>
        <taxon>Metazoa</taxon>
        <taxon>Spiralia</taxon>
        <taxon>Gnathifera</taxon>
        <taxon>Rotifera</taxon>
        <taxon>Eurotatoria</taxon>
        <taxon>Bdelloidea</taxon>
        <taxon>Adinetida</taxon>
        <taxon>Adinetidae</taxon>
        <taxon>Adineta</taxon>
    </lineage>
</organism>
<protein>
    <recommendedName>
        <fullName evidence="1">NadR/Ttd14 AAA domain-containing protein</fullName>
    </recommendedName>
</protein>
<reference evidence="2" key="1">
    <citation type="submission" date="2021-02" db="EMBL/GenBank/DDBJ databases">
        <authorList>
            <person name="Nowell W R."/>
        </authorList>
    </citation>
    <scope>NUCLEOTIDE SEQUENCE</scope>
</reference>
<sequence>PMSPIHVIISGASSVGKSTLVDECIQRFSQDKKLKYKKFQRIQEVARTVLNRLKLTGKDLQHYIQTKNSNAFCRTQEQIIKEQVSYFDKHKESNYLSDRSGFDALAYVHLYFNDEQSVQRIFDAPTFQHLIDQCRLGLIFIVQPQEELQAQNDGMRIVPSYREQVEYTQFLQYWYQKAQLPYFVIADLDMTKRVEFIHEHINGRFHWSSSGMSIPLCLPFHLDKPKDSNCIRYIGILDKQNLRISYEKYDANRLVEKYDPSCSKNKFLSIA</sequence>
<dbReference type="Gene3D" id="3.40.50.300">
    <property type="entry name" value="P-loop containing nucleotide triphosphate hydrolases"/>
    <property type="match status" value="1"/>
</dbReference>
<feature type="domain" description="NadR/Ttd14 AAA" evidence="1">
    <location>
        <begin position="7"/>
        <end position="191"/>
    </location>
</feature>
<dbReference type="Pfam" id="PF13521">
    <property type="entry name" value="AAA_28"/>
    <property type="match status" value="1"/>
</dbReference>
<dbReference type="InterPro" id="IPR027417">
    <property type="entry name" value="P-loop_NTPase"/>
</dbReference>
<evidence type="ECO:0000259" key="1">
    <source>
        <dbReference type="Pfam" id="PF13521"/>
    </source>
</evidence>